<dbReference type="STRING" id="2316362.A0A4Q2DBF2"/>
<gene>
    <name evidence="2" type="ORF">EST38_g8927</name>
</gene>
<evidence type="ECO:0000313" key="3">
    <source>
        <dbReference type="Proteomes" id="UP000290288"/>
    </source>
</evidence>
<keyword evidence="3" id="KW-1185">Reference proteome</keyword>
<sequence>MEPRIIHKQGGCKVVQIEQDVVAKHSYRVRPSEEVAMRLVSEHLPSVPIPQVYFYTYGVDQYSEPIGTLHMSYVEGDTLRSVWDSYDDRTKERIARDIWNIVAQLRTIPRPANLEGLFCCAADGSPSFDILLGNDTNDISPPLVDDEAVRARIFDRYVRFNGLSYRDGRNLPQILPRSNKSVFTHGDIAPQNILVDKSGRILALVDWENAGWYRTIGNTQTS</sequence>
<name>A0A4Q2DBF2_9AGAR</name>
<evidence type="ECO:0000313" key="2">
    <source>
        <dbReference type="EMBL" id="RXW16933.1"/>
    </source>
</evidence>
<dbReference type="PANTHER" id="PTHR21310">
    <property type="entry name" value="AMINOGLYCOSIDE PHOSPHOTRANSFERASE-RELATED-RELATED"/>
    <property type="match status" value="1"/>
</dbReference>
<feature type="domain" description="Aminoglycoside phosphotransferase" evidence="1">
    <location>
        <begin position="31"/>
        <end position="212"/>
    </location>
</feature>
<dbReference type="PIRSF" id="PIRSF000707">
    <property type="entry name" value="Hygromycin-B_kinase"/>
    <property type="match status" value="1"/>
</dbReference>
<dbReference type="InterPro" id="IPR008266">
    <property type="entry name" value="Tyr_kinase_AS"/>
</dbReference>
<evidence type="ECO:0000259" key="1">
    <source>
        <dbReference type="Pfam" id="PF01636"/>
    </source>
</evidence>
<dbReference type="InterPro" id="IPR011009">
    <property type="entry name" value="Kinase-like_dom_sf"/>
</dbReference>
<accession>A0A4Q2DBF2</accession>
<dbReference type="EMBL" id="SDEE01000387">
    <property type="protein sequence ID" value="RXW16933.1"/>
    <property type="molecule type" value="Genomic_DNA"/>
</dbReference>
<dbReference type="InterPro" id="IPR016259">
    <property type="entry name" value="Hygromycin-B_Kinase"/>
</dbReference>
<dbReference type="OrthoDB" id="8300194at2759"/>
<reference evidence="2 3" key="1">
    <citation type="submission" date="2019-01" db="EMBL/GenBank/DDBJ databases">
        <title>Draft genome sequence of Psathyrella aberdarensis IHI B618.</title>
        <authorList>
            <person name="Buettner E."/>
            <person name="Kellner H."/>
        </authorList>
    </citation>
    <scope>NUCLEOTIDE SEQUENCE [LARGE SCALE GENOMIC DNA]</scope>
    <source>
        <strain evidence="2 3">IHI B618</strain>
    </source>
</reference>
<dbReference type="Gene3D" id="3.90.1200.10">
    <property type="match status" value="1"/>
</dbReference>
<dbReference type="GO" id="GO:0004672">
    <property type="term" value="F:protein kinase activity"/>
    <property type="evidence" value="ECO:0007669"/>
    <property type="project" value="InterPro"/>
</dbReference>
<dbReference type="InterPro" id="IPR002575">
    <property type="entry name" value="Aminoglycoside_PTrfase"/>
</dbReference>
<organism evidence="2 3">
    <name type="scientific">Candolleomyces aberdarensis</name>
    <dbReference type="NCBI Taxonomy" id="2316362"/>
    <lineage>
        <taxon>Eukaryota</taxon>
        <taxon>Fungi</taxon>
        <taxon>Dikarya</taxon>
        <taxon>Basidiomycota</taxon>
        <taxon>Agaricomycotina</taxon>
        <taxon>Agaricomycetes</taxon>
        <taxon>Agaricomycetidae</taxon>
        <taxon>Agaricales</taxon>
        <taxon>Agaricineae</taxon>
        <taxon>Psathyrellaceae</taxon>
        <taxon>Candolleomyces</taxon>
    </lineage>
</organism>
<dbReference type="InterPro" id="IPR051678">
    <property type="entry name" value="AGP_Transferase"/>
</dbReference>
<dbReference type="AlphaFoldDB" id="A0A4Q2DBF2"/>
<dbReference type="Proteomes" id="UP000290288">
    <property type="component" value="Unassembled WGS sequence"/>
</dbReference>
<dbReference type="PROSITE" id="PS00109">
    <property type="entry name" value="PROTEIN_KINASE_TYR"/>
    <property type="match status" value="1"/>
</dbReference>
<dbReference type="PANTHER" id="PTHR21310:SF15">
    <property type="entry name" value="AMINOGLYCOSIDE PHOSPHOTRANSFERASE DOMAIN-CONTAINING PROTEIN"/>
    <property type="match status" value="1"/>
</dbReference>
<dbReference type="Pfam" id="PF01636">
    <property type="entry name" value="APH"/>
    <property type="match status" value="1"/>
</dbReference>
<proteinExistence type="predicted"/>
<comment type="caution">
    <text evidence="2">The sequence shown here is derived from an EMBL/GenBank/DDBJ whole genome shotgun (WGS) entry which is preliminary data.</text>
</comment>
<protein>
    <recommendedName>
        <fullName evidence="1">Aminoglycoside phosphotransferase domain-containing protein</fullName>
    </recommendedName>
</protein>
<dbReference type="CDD" id="cd05120">
    <property type="entry name" value="APH_ChoK_like"/>
    <property type="match status" value="1"/>
</dbReference>
<dbReference type="SUPFAM" id="SSF56112">
    <property type="entry name" value="Protein kinase-like (PK-like)"/>
    <property type="match status" value="1"/>
</dbReference>